<feature type="non-terminal residue" evidence="4">
    <location>
        <position position="1"/>
    </location>
</feature>
<feature type="transmembrane region" description="Helical" evidence="2">
    <location>
        <begin position="156"/>
        <end position="177"/>
    </location>
</feature>
<dbReference type="EMBL" id="BTSY01000005">
    <property type="protein sequence ID" value="GMT30429.1"/>
    <property type="molecule type" value="Genomic_DNA"/>
</dbReference>
<sequence>HCIIPEQSLFRFPILLLSMLALSILMSNIVCFNFVVLFMPSTFERENINHTYIGYTKHERTLLFSSVAIGALAAVVLVSHATHAHGTRKVFFVAGLLTTVATALIPSLSRISLNWFIALRFVQGASLSAAMPTAGSITASWASLSQHGLFMSTLTTFSQVSAIFSMPVSGYLCATALGWKAVFYLHSIVSAAIFAVWYFVYRNQPSQHPLISASETATIQEGKSAADLAHCDSEGTRKKIPYLAIISTPAVWAVWVGALGDYVAVQAGLTVLSTFQLIHIFSPLYLHSVLGYSMEETGWAAALPVVLQFLVKMSAGHSSDRIVGVSETTKLRIYNSLALAVSACFLVALAFVPRGYPACGLVLLTLANAMFGFNGGGFNKCATLVSRQYSHFVMANIQVIQGLSLLISPVLVNWMLRKGSMSEWRLIFVSHGCLLLICNAVFCIFTTAKPALWTEPDVPVPNGRNQGRFGAKQV</sequence>
<feature type="non-terminal residue" evidence="4">
    <location>
        <position position="474"/>
    </location>
</feature>
<feature type="transmembrane region" description="Helical" evidence="2">
    <location>
        <begin position="359"/>
        <end position="377"/>
    </location>
</feature>
<dbReference type="Gene3D" id="1.20.1250.20">
    <property type="entry name" value="MFS general substrate transporter like domains"/>
    <property type="match status" value="2"/>
</dbReference>
<feature type="transmembrane region" description="Helical" evidence="2">
    <location>
        <begin position="90"/>
        <end position="109"/>
    </location>
</feature>
<feature type="transmembrane region" description="Helical" evidence="2">
    <location>
        <begin position="297"/>
        <end position="313"/>
    </location>
</feature>
<evidence type="ECO:0000256" key="2">
    <source>
        <dbReference type="SAM" id="Phobius"/>
    </source>
</evidence>
<organism evidence="4 5">
    <name type="scientific">Pristionchus fissidentatus</name>
    <dbReference type="NCBI Taxonomy" id="1538716"/>
    <lineage>
        <taxon>Eukaryota</taxon>
        <taxon>Metazoa</taxon>
        <taxon>Ecdysozoa</taxon>
        <taxon>Nematoda</taxon>
        <taxon>Chromadorea</taxon>
        <taxon>Rhabditida</taxon>
        <taxon>Rhabditina</taxon>
        <taxon>Diplogasteromorpha</taxon>
        <taxon>Diplogasteroidea</taxon>
        <taxon>Neodiplogasteridae</taxon>
        <taxon>Pristionchus</taxon>
    </lineage>
</organism>
<dbReference type="PANTHER" id="PTHR45757">
    <property type="entry name" value="PROTEIN CBG23364-RELATED"/>
    <property type="match status" value="1"/>
</dbReference>
<dbReference type="InterPro" id="IPR036259">
    <property type="entry name" value="MFS_trans_sf"/>
</dbReference>
<evidence type="ECO:0000259" key="3">
    <source>
        <dbReference type="PROSITE" id="PS50850"/>
    </source>
</evidence>
<dbReference type="GO" id="GO:0016020">
    <property type="term" value="C:membrane"/>
    <property type="evidence" value="ECO:0007669"/>
    <property type="project" value="UniProtKB-SubCell"/>
</dbReference>
<keyword evidence="2" id="KW-0812">Transmembrane</keyword>
<accession>A0AAV5WKV5</accession>
<feature type="transmembrane region" description="Helical" evidence="2">
    <location>
        <begin position="389"/>
        <end position="414"/>
    </location>
</feature>
<dbReference type="PROSITE" id="PS50850">
    <property type="entry name" value="MFS"/>
    <property type="match status" value="1"/>
</dbReference>
<name>A0AAV5WKV5_9BILA</name>
<dbReference type="GO" id="GO:0022857">
    <property type="term" value="F:transmembrane transporter activity"/>
    <property type="evidence" value="ECO:0007669"/>
    <property type="project" value="InterPro"/>
</dbReference>
<dbReference type="InterPro" id="IPR011701">
    <property type="entry name" value="MFS"/>
</dbReference>
<feature type="transmembrane region" description="Helical" evidence="2">
    <location>
        <begin position="333"/>
        <end position="352"/>
    </location>
</feature>
<keyword evidence="5" id="KW-1185">Reference proteome</keyword>
<comment type="caution">
    <text evidence="4">The sequence shown here is derived from an EMBL/GenBank/DDBJ whole genome shotgun (WGS) entry which is preliminary data.</text>
</comment>
<dbReference type="AlphaFoldDB" id="A0AAV5WKV5"/>
<feature type="domain" description="Major facilitator superfamily (MFS) profile" evidence="3">
    <location>
        <begin position="16"/>
        <end position="450"/>
    </location>
</feature>
<feature type="transmembrane region" description="Helical" evidence="2">
    <location>
        <begin position="60"/>
        <end position="78"/>
    </location>
</feature>
<keyword evidence="2" id="KW-0472">Membrane</keyword>
<feature type="transmembrane region" description="Helical" evidence="2">
    <location>
        <begin position="12"/>
        <end position="40"/>
    </location>
</feature>
<keyword evidence="2" id="KW-1133">Transmembrane helix</keyword>
<feature type="transmembrane region" description="Helical" evidence="2">
    <location>
        <begin position="264"/>
        <end position="285"/>
    </location>
</feature>
<evidence type="ECO:0000256" key="1">
    <source>
        <dbReference type="ARBA" id="ARBA00004141"/>
    </source>
</evidence>
<dbReference type="Proteomes" id="UP001432322">
    <property type="component" value="Unassembled WGS sequence"/>
</dbReference>
<reference evidence="4" key="1">
    <citation type="submission" date="2023-10" db="EMBL/GenBank/DDBJ databases">
        <title>Genome assembly of Pristionchus species.</title>
        <authorList>
            <person name="Yoshida K."/>
            <person name="Sommer R.J."/>
        </authorList>
    </citation>
    <scope>NUCLEOTIDE SEQUENCE</scope>
    <source>
        <strain evidence="4">RS5133</strain>
    </source>
</reference>
<protein>
    <recommendedName>
        <fullName evidence="3">Major facilitator superfamily (MFS) profile domain-containing protein</fullName>
    </recommendedName>
</protein>
<dbReference type="SUPFAM" id="SSF103473">
    <property type="entry name" value="MFS general substrate transporter"/>
    <property type="match status" value="1"/>
</dbReference>
<dbReference type="Pfam" id="PF07690">
    <property type="entry name" value="MFS_1"/>
    <property type="match status" value="1"/>
</dbReference>
<evidence type="ECO:0000313" key="5">
    <source>
        <dbReference type="Proteomes" id="UP001432322"/>
    </source>
</evidence>
<feature type="transmembrane region" description="Helical" evidence="2">
    <location>
        <begin position="426"/>
        <end position="448"/>
    </location>
</feature>
<feature type="transmembrane region" description="Helical" evidence="2">
    <location>
        <begin position="183"/>
        <end position="201"/>
    </location>
</feature>
<dbReference type="PANTHER" id="PTHR45757:SF33">
    <property type="entry name" value="MAJOR FACILITATOR SUPERFAMILY (MFS) PROFILE DOMAIN-CONTAINING PROTEIN"/>
    <property type="match status" value="1"/>
</dbReference>
<comment type="subcellular location">
    <subcellularLocation>
        <location evidence="1">Membrane</location>
        <topology evidence="1">Multi-pass membrane protein</topology>
    </subcellularLocation>
</comment>
<dbReference type="InterPro" id="IPR020846">
    <property type="entry name" value="MFS_dom"/>
</dbReference>
<feature type="transmembrane region" description="Helical" evidence="2">
    <location>
        <begin position="240"/>
        <end position="258"/>
    </location>
</feature>
<gene>
    <name evidence="4" type="ORF">PFISCL1PPCAC_21726</name>
</gene>
<evidence type="ECO:0000313" key="4">
    <source>
        <dbReference type="EMBL" id="GMT30429.1"/>
    </source>
</evidence>
<proteinExistence type="predicted"/>